<proteinExistence type="predicted"/>
<reference evidence="2" key="1">
    <citation type="submission" date="2022-11" db="UniProtKB">
        <authorList>
            <consortium name="WormBaseParasite"/>
        </authorList>
    </citation>
    <scope>IDENTIFICATION</scope>
</reference>
<name>A0A915KKN5_ROMCU</name>
<sequence length="61" mass="7266">MLCGYWPFFNSNNDLRFFRPSEIFIVQMFGQFDARNVQFGFRGDQIDLIDTPQRITSQRPS</sequence>
<protein>
    <submittedName>
        <fullName evidence="2">Uncharacterized protein</fullName>
    </submittedName>
</protein>
<evidence type="ECO:0000313" key="2">
    <source>
        <dbReference type="WBParaSite" id="nRc.2.0.1.t38395-RA"/>
    </source>
</evidence>
<dbReference type="AlphaFoldDB" id="A0A915KKN5"/>
<organism evidence="1 2">
    <name type="scientific">Romanomermis culicivorax</name>
    <name type="common">Nematode worm</name>
    <dbReference type="NCBI Taxonomy" id="13658"/>
    <lineage>
        <taxon>Eukaryota</taxon>
        <taxon>Metazoa</taxon>
        <taxon>Ecdysozoa</taxon>
        <taxon>Nematoda</taxon>
        <taxon>Enoplea</taxon>
        <taxon>Dorylaimia</taxon>
        <taxon>Mermithida</taxon>
        <taxon>Mermithoidea</taxon>
        <taxon>Mermithidae</taxon>
        <taxon>Romanomermis</taxon>
    </lineage>
</organism>
<dbReference type="WBParaSite" id="nRc.2.0.1.t38395-RA">
    <property type="protein sequence ID" value="nRc.2.0.1.t38395-RA"/>
    <property type="gene ID" value="nRc.2.0.1.g38395"/>
</dbReference>
<keyword evidence="1" id="KW-1185">Reference proteome</keyword>
<accession>A0A915KKN5</accession>
<evidence type="ECO:0000313" key="1">
    <source>
        <dbReference type="Proteomes" id="UP000887565"/>
    </source>
</evidence>
<dbReference type="Proteomes" id="UP000887565">
    <property type="component" value="Unplaced"/>
</dbReference>